<dbReference type="GO" id="GO:0003779">
    <property type="term" value="F:actin binding"/>
    <property type="evidence" value="ECO:0007669"/>
    <property type="project" value="InterPro"/>
</dbReference>
<dbReference type="GO" id="GO:0015629">
    <property type="term" value="C:actin cytoskeleton"/>
    <property type="evidence" value="ECO:0007669"/>
    <property type="project" value="UniProtKB-ARBA"/>
</dbReference>
<dbReference type="GO" id="GO:0005938">
    <property type="term" value="C:cell cortex"/>
    <property type="evidence" value="ECO:0007669"/>
    <property type="project" value="UniProtKB-ARBA"/>
</dbReference>
<dbReference type="Proteomes" id="UP001140094">
    <property type="component" value="Unassembled WGS sequence"/>
</dbReference>
<feature type="region of interest" description="Disordered" evidence="3">
    <location>
        <begin position="917"/>
        <end position="965"/>
    </location>
</feature>
<dbReference type="Pfam" id="PF02181">
    <property type="entry name" value="FH2"/>
    <property type="match status" value="1"/>
</dbReference>
<dbReference type="PANTHER" id="PTHR47102">
    <property type="entry name" value="PROTEIN BNI1"/>
    <property type="match status" value="1"/>
</dbReference>
<feature type="compositionally biased region" description="Basic and acidic residues" evidence="3">
    <location>
        <begin position="1019"/>
        <end position="1032"/>
    </location>
</feature>
<dbReference type="InterPro" id="IPR014768">
    <property type="entry name" value="GBD/FH3_dom"/>
</dbReference>
<feature type="compositionally biased region" description="Polar residues" evidence="3">
    <location>
        <begin position="72"/>
        <end position="84"/>
    </location>
</feature>
<dbReference type="InterPro" id="IPR016024">
    <property type="entry name" value="ARM-type_fold"/>
</dbReference>
<evidence type="ECO:0000256" key="1">
    <source>
        <dbReference type="ARBA" id="ARBA00037935"/>
    </source>
</evidence>
<dbReference type="SMART" id="SM01139">
    <property type="entry name" value="Drf_FH3"/>
    <property type="match status" value="1"/>
</dbReference>
<dbReference type="GO" id="GO:1903475">
    <property type="term" value="P:mitotic actomyosin contractile ring assembly"/>
    <property type="evidence" value="ECO:0007669"/>
    <property type="project" value="TreeGrafter"/>
</dbReference>
<feature type="region of interest" description="Disordered" evidence="3">
    <location>
        <begin position="200"/>
        <end position="303"/>
    </location>
</feature>
<feature type="compositionally biased region" description="Gly residues" evidence="3">
    <location>
        <begin position="1150"/>
        <end position="1160"/>
    </location>
</feature>
<feature type="domain" description="GBD/FH3" evidence="4">
    <location>
        <begin position="301"/>
        <end position="706"/>
    </location>
</feature>
<dbReference type="InterPro" id="IPR010473">
    <property type="entry name" value="GTPase-bd"/>
</dbReference>
<feature type="compositionally biased region" description="Polar residues" evidence="3">
    <location>
        <begin position="264"/>
        <end position="285"/>
    </location>
</feature>
<feature type="coiled-coil region" evidence="2">
    <location>
        <begin position="744"/>
        <end position="828"/>
    </location>
</feature>
<evidence type="ECO:0000256" key="3">
    <source>
        <dbReference type="SAM" id="MobiDB-lite"/>
    </source>
</evidence>
<feature type="compositionally biased region" description="Polar residues" evidence="3">
    <location>
        <begin position="12"/>
        <end position="23"/>
    </location>
</feature>
<dbReference type="Gene3D" id="1.10.238.150">
    <property type="entry name" value="Formin, FH3 diaphanous domain"/>
    <property type="match status" value="1"/>
</dbReference>
<keyword evidence="7" id="KW-1185">Reference proteome</keyword>
<dbReference type="OrthoDB" id="1104827at2759"/>
<dbReference type="GO" id="GO:0032153">
    <property type="term" value="C:cell division site"/>
    <property type="evidence" value="ECO:0007669"/>
    <property type="project" value="UniProtKB-ARBA"/>
</dbReference>
<name>A0A9W8I0V6_9FUNG</name>
<protein>
    <submittedName>
        <fullName evidence="6">Uncharacterized protein</fullName>
    </submittedName>
</protein>
<comment type="caution">
    <text evidence="6">The sequence shown here is derived from an EMBL/GenBank/DDBJ whole genome shotgun (WGS) entry which is preliminary data.</text>
</comment>
<feature type="compositionally biased region" description="Polar residues" evidence="3">
    <location>
        <begin position="245"/>
        <end position="256"/>
    </location>
</feature>
<evidence type="ECO:0000256" key="2">
    <source>
        <dbReference type="SAM" id="Coils"/>
    </source>
</evidence>
<feature type="compositionally biased region" description="Polar residues" evidence="3">
    <location>
        <begin position="1720"/>
        <end position="1731"/>
    </location>
</feature>
<dbReference type="InterPro" id="IPR051661">
    <property type="entry name" value="Actin_filament_regulator"/>
</dbReference>
<evidence type="ECO:0000259" key="5">
    <source>
        <dbReference type="PROSITE" id="PS51444"/>
    </source>
</evidence>
<dbReference type="GO" id="GO:0043332">
    <property type="term" value="C:mating projection tip"/>
    <property type="evidence" value="ECO:0007669"/>
    <property type="project" value="TreeGrafter"/>
</dbReference>
<proteinExistence type="inferred from homology"/>
<feature type="compositionally biased region" description="Polar residues" evidence="3">
    <location>
        <begin position="1850"/>
        <end position="1859"/>
    </location>
</feature>
<evidence type="ECO:0000313" key="6">
    <source>
        <dbReference type="EMBL" id="KAJ2808628.1"/>
    </source>
</evidence>
<feature type="compositionally biased region" description="Polar residues" evidence="3">
    <location>
        <begin position="103"/>
        <end position="119"/>
    </location>
</feature>
<feature type="compositionally biased region" description="Pro residues" evidence="3">
    <location>
        <begin position="1137"/>
        <end position="1146"/>
    </location>
</feature>
<feature type="region of interest" description="Disordered" evidence="3">
    <location>
        <begin position="705"/>
        <end position="730"/>
    </location>
</feature>
<dbReference type="Pfam" id="PF06367">
    <property type="entry name" value="Drf_FH3"/>
    <property type="match status" value="1"/>
</dbReference>
<feature type="compositionally biased region" description="Pro residues" evidence="3">
    <location>
        <begin position="1092"/>
        <end position="1114"/>
    </location>
</feature>
<dbReference type="SMART" id="SM01140">
    <property type="entry name" value="Drf_GBD"/>
    <property type="match status" value="1"/>
</dbReference>
<dbReference type="SUPFAM" id="SSF101447">
    <property type="entry name" value="Formin homology 2 domain (FH2 domain)"/>
    <property type="match status" value="1"/>
</dbReference>
<feature type="region of interest" description="Disordered" evidence="3">
    <location>
        <begin position="1713"/>
        <end position="1732"/>
    </location>
</feature>
<dbReference type="Gene3D" id="6.10.30.50">
    <property type="match status" value="1"/>
</dbReference>
<feature type="domain" description="FH2" evidence="5">
    <location>
        <begin position="1220"/>
        <end position="1687"/>
    </location>
</feature>
<dbReference type="Gene3D" id="1.20.58.2220">
    <property type="entry name" value="Formin, FH2 domain"/>
    <property type="match status" value="1"/>
</dbReference>
<organism evidence="6 7">
    <name type="scientific">Coemansia guatemalensis</name>
    <dbReference type="NCBI Taxonomy" id="2761395"/>
    <lineage>
        <taxon>Eukaryota</taxon>
        <taxon>Fungi</taxon>
        <taxon>Fungi incertae sedis</taxon>
        <taxon>Zoopagomycota</taxon>
        <taxon>Kickxellomycotina</taxon>
        <taxon>Kickxellomycetes</taxon>
        <taxon>Kickxellales</taxon>
        <taxon>Kickxellaceae</taxon>
        <taxon>Coemansia</taxon>
    </lineage>
</organism>
<gene>
    <name evidence="6" type="ORF">H4R20_000762</name>
</gene>
<dbReference type="EMBL" id="JANBUO010000034">
    <property type="protein sequence ID" value="KAJ2808628.1"/>
    <property type="molecule type" value="Genomic_DNA"/>
</dbReference>
<dbReference type="InterPro" id="IPR042201">
    <property type="entry name" value="FH2_Formin_sf"/>
</dbReference>
<feature type="compositionally biased region" description="Polar residues" evidence="3">
    <location>
        <begin position="143"/>
        <end position="154"/>
    </location>
</feature>
<dbReference type="SUPFAM" id="SSF48371">
    <property type="entry name" value="ARM repeat"/>
    <property type="match status" value="1"/>
</dbReference>
<dbReference type="PROSITE" id="PS51232">
    <property type="entry name" value="GBD_FH3"/>
    <property type="match status" value="1"/>
</dbReference>
<dbReference type="GO" id="GO:0051016">
    <property type="term" value="P:barbed-end actin filament capping"/>
    <property type="evidence" value="ECO:0007669"/>
    <property type="project" value="TreeGrafter"/>
</dbReference>
<feature type="compositionally biased region" description="Pro residues" evidence="3">
    <location>
        <begin position="1183"/>
        <end position="1195"/>
    </location>
</feature>
<dbReference type="GO" id="GO:0051017">
    <property type="term" value="P:actin filament bundle assembly"/>
    <property type="evidence" value="ECO:0007669"/>
    <property type="project" value="TreeGrafter"/>
</dbReference>
<dbReference type="SMART" id="SM00498">
    <property type="entry name" value="FH2"/>
    <property type="match status" value="1"/>
</dbReference>
<reference evidence="6" key="1">
    <citation type="submission" date="2022-07" db="EMBL/GenBank/DDBJ databases">
        <title>Phylogenomic reconstructions and comparative analyses of Kickxellomycotina fungi.</title>
        <authorList>
            <person name="Reynolds N.K."/>
            <person name="Stajich J.E."/>
            <person name="Barry K."/>
            <person name="Grigoriev I.V."/>
            <person name="Crous P."/>
            <person name="Smith M.E."/>
        </authorList>
    </citation>
    <scope>NUCLEOTIDE SEQUENCE</scope>
    <source>
        <strain evidence="6">NRRL 1565</strain>
    </source>
</reference>
<feature type="region of interest" description="Disordered" evidence="3">
    <location>
        <begin position="1"/>
        <end position="179"/>
    </location>
</feature>
<feature type="compositionally biased region" description="Low complexity" evidence="3">
    <location>
        <begin position="1079"/>
        <end position="1091"/>
    </location>
</feature>
<feature type="region of interest" description="Disordered" evidence="3">
    <location>
        <begin position="1549"/>
        <end position="1596"/>
    </location>
</feature>
<evidence type="ECO:0000313" key="7">
    <source>
        <dbReference type="Proteomes" id="UP001140094"/>
    </source>
</evidence>
<dbReference type="PROSITE" id="PS51444">
    <property type="entry name" value="FH2"/>
    <property type="match status" value="1"/>
</dbReference>
<evidence type="ECO:0000259" key="4">
    <source>
        <dbReference type="PROSITE" id="PS51232"/>
    </source>
</evidence>
<dbReference type="InterPro" id="IPR015425">
    <property type="entry name" value="FH2_Formin"/>
</dbReference>
<dbReference type="Gene3D" id="1.25.10.10">
    <property type="entry name" value="Leucine-rich Repeat Variant"/>
    <property type="match status" value="1"/>
</dbReference>
<accession>A0A9W8I0V6</accession>
<dbReference type="PANTHER" id="PTHR47102:SF2">
    <property type="entry name" value="PROTEIN BNI1"/>
    <property type="match status" value="1"/>
</dbReference>
<feature type="compositionally biased region" description="Acidic residues" evidence="3">
    <location>
        <begin position="708"/>
        <end position="717"/>
    </location>
</feature>
<dbReference type="InterPro" id="IPR011989">
    <property type="entry name" value="ARM-like"/>
</dbReference>
<dbReference type="Pfam" id="PF06371">
    <property type="entry name" value="Drf_GBD"/>
    <property type="match status" value="1"/>
</dbReference>
<feature type="region of interest" description="Disordered" evidence="3">
    <location>
        <begin position="1814"/>
        <end position="1879"/>
    </location>
</feature>
<comment type="similarity">
    <text evidence="1">Belongs to the formin homology family. BNI1 subfamily.</text>
</comment>
<keyword evidence="2" id="KW-0175">Coiled coil</keyword>
<dbReference type="GO" id="GO:0031267">
    <property type="term" value="F:small GTPase binding"/>
    <property type="evidence" value="ECO:0007669"/>
    <property type="project" value="InterPro"/>
</dbReference>
<sequence length="1894" mass="207315">MEFWKRKKGTAGTAQHSSNSSGITPVRISEPIHNIEVGGQFRSANNSTPPPGLPIGGAFSGSPRSQGHAIGQYQQQPDGYNSGSDAEFRERYNSYRRQRRLSHTNSSARSSQMTATSDGGPTPITADSMAPQQQGPAVGVFNRQWSNDSDSMQPSHRGISAMSNASPAGSSREHRNGVPERQLTPMSASYAGDEQLQQQGDMAKAGMPGPPRGSLRSTRSAAVGRGVPGGGAAAAAAPVGGEPQYGSQSMRGSSAASRPGPFMSTGSSMSVATTASISSTGSRRSGMTLGPASSGAGELETENISEEEINLMLGRLMDEMDIKDAQRLQMQKMSIPNKLKLLKQQRQLESFQMDSKGNAPEYFYRYLTETDIRSLPKQMLVHLRVCVSTQPVNWVKQFVEMQGLEALSECLGILNHAGMRKGDDITKEIEIIKCIKSVVNIQWGAQDVLRYPTCVHNLSFSIDAPSLLTRRLISEILTYICYLNVPTGHSTVLKGLDKLQKFREMQKRFEPWMRALEAAVDGRGRMGSKVGASEELRQLGGTADRDLTDYVLSSMIFINAVVGVSDDVEMRMHYRNQLNVAGLSRIMKKLRSGFDSPLIALQINKFDKDAEQDHADVLDLYNQQIMQDMTDPEEVFQAILAQIDDDDQAREHFLSILQRLLLLRDDYADATATGMEERSNRANKARYYQLLDEITTQVVMDIRNGEPIDSDFDSDVDDGSRPRTRPGDGFTTQYGVSVAGIIDKFSNEEQLEEAVREAKDLREQLEKVTRQKNELELEVSLKSEGLVGTLKTKIFALEDLLRMSRHTIEALQTQIKELRDQFTQKLAKQDSQLKQLYSALQDEAGEHDMLRRLKDDLTLENEVLRSGIALEVSKDNPDHVVVNHDLLLSEIERLKQQRPELNRMTEARQMLERILTEAGQGTSARKPGAGGSNVKSSTERKASTGVTAAKDGVQTALSDNGLPEGAKVGTVTMDSVMSTPARLADFASELERKLGGYKGRLGPKPPAESEAPAEAENAETAKDEQVQSKEEQTGSDATVDSKAPPAGSDANVGAAIETEAESSGAKAADDIPPAPPLPSSLGGSPTASAVSPAPPLPPSLDGAPAPPPAPPLPPSLDESSAPPPAPPLPSSLDGSSAPPPAPPLPPMAGAGTGAGAGAGGMPTADALAEKLRSMGSATSGSSAPPPAPPPPPAAPPFGARGAGGVPAPPMPTFLGTLRRKELQYVPKVKLKALQWDKLNEQNVEGSMWLKLEDRAGLEEKYVLDTLHKSGTFESLEKLFAAKQAVDIFALREKRRKERENKRMEEITVLDSKRSYDVNILLGMMKKLSFRDIRRGLLRMDTSVVTENVLKQLLTFVPTPEERGMLSAYQGRPDRKRLARAERFFMETMKIWRYEQRLRVTTTWAAWPETFRDLQNDIASVMTAAHAVATSRHFPQVLEVVLSIGNFMNGSGFRGGAFGFKIASLNRLMDTKAEDNKTTLLHFVAATVEESFPDALEFLEELKPVDSGCRVSYTEMRAELGDMRVRLAEAKRELELLREQREKELKEVAMENEKTTAAAPPVDATQDDAEKKEEGADAGDDSDSGSESSAGAVTSASDPHDRFLLTIRRFVVEAQEQYESLSSQFTAMEDAYTNSMLLYGEEPRGMAPEEFFGVFKTFTASFNQVHRDNIRERERKRAAEKRRKHIEMQIEQKRMAKQNRAARLATGASRIREQMEAAGGQDNSATAASVSGSDMGAVDENAAASGSAGNLGAENGAVDDLLKSLMAGTDLERVEATKRRRRRELMSIRRRSSVRRSIHRTSISIKALQMLRDIKEDEEDEPDSIGADELADENQRSIRAANRRSLLRRNPTASERMSTITEDDGTEAGNTASSYADFDLTELRAARRRQRLNDE</sequence>
<feature type="region of interest" description="Disordered" evidence="3">
    <location>
        <begin position="997"/>
        <end position="1207"/>
    </location>
</feature>
<dbReference type="InterPro" id="IPR010472">
    <property type="entry name" value="FH3_dom"/>
</dbReference>